<keyword evidence="2" id="KW-1185">Reference proteome</keyword>
<comment type="caution">
    <text evidence="1">The sequence shown here is derived from an EMBL/GenBank/DDBJ whole genome shotgun (WGS) entry which is preliminary data.</text>
</comment>
<evidence type="ECO:0000313" key="1">
    <source>
        <dbReference type="EMBL" id="KAH7970352.1"/>
    </source>
</evidence>
<proteinExistence type="predicted"/>
<organism evidence="1 2">
    <name type="scientific">Dermacentor silvarum</name>
    <name type="common">Tick</name>
    <dbReference type="NCBI Taxonomy" id="543639"/>
    <lineage>
        <taxon>Eukaryota</taxon>
        <taxon>Metazoa</taxon>
        <taxon>Ecdysozoa</taxon>
        <taxon>Arthropoda</taxon>
        <taxon>Chelicerata</taxon>
        <taxon>Arachnida</taxon>
        <taxon>Acari</taxon>
        <taxon>Parasitiformes</taxon>
        <taxon>Ixodida</taxon>
        <taxon>Ixodoidea</taxon>
        <taxon>Ixodidae</taxon>
        <taxon>Rhipicephalinae</taxon>
        <taxon>Dermacentor</taxon>
    </lineage>
</organism>
<reference evidence="1" key="1">
    <citation type="submission" date="2020-05" db="EMBL/GenBank/DDBJ databases">
        <title>Large-scale comparative analyses of tick genomes elucidate their genetic diversity and vector capacities.</title>
        <authorList>
            <person name="Jia N."/>
            <person name="Wang J."/>
            <person name="Shi W."/>
            <person name="Du L."/>
            <person name="Sun Y."/>
            <person name="Zhan W."/>
            <person name="Jiang J."/>
            <person name="Wang Q."/>
            <person name="Zhang B."/>
            <person name="Ji P."/>
            <person name="Sakyi L.B."/>
            <person name="Cui X."/>
            <person name="Yuan T."/>
            <person name="Jiang B."/>
            <person name="Yang W."/>
            <person name="Lam T.T.-Y."/>
            <person name="Chang Q."/>
            <person name="Ding S."/>
            <person name="Wang X."/>
            <person name="Zhu J."/>
            <person name="Ruan X."/>
            <person name="Zhao L."/>
            <person name="Wei J."/>
            <person name="Que T."/>
            <person name="Du C."/>
            <person name="Cheng J."/>
            <person name="Dai P."/>
            <person name="Han X."/>
            <person name="Huang E."/>
            <person name="Gao Y."/>
            <person name="Liu J."/>
            <person name="Shao H."/>
            <person name="Ye R."/>
            <person name="Li L."/>
            <person name="Wei W."/>
            <person name="Wang X."/>
            <person name="Wang C."/>
            <person name="Yang T."/>
            <person name="Huo Q."/>
            <person name="Li W."/>
            <person name="Guo W."/>
            <person name="Chen H."/>
            <person name="Zhou L."/>
            <person name="Ni X."/>
            <person name="Tian J."/>
            <person name="Zhou Y."/>
            <person name="Sheng Y."/>
            <person name="Liu T."/>
            <person name="Pan Y."/>
            <person name="Xia L."/>
            <person name="Li J."/>
            <person name="Zhao F."/>
            <person name="Cao W."/>
        </authorList>
    </citation>
    <scope>NUCLEOTIDE SEQUENCE</scope>
    <source>
        <strain evidence="1">Dsil-2018</strain>
    </source>
</reference>
<name>A0ACB8DIT2_DERSI</name>
<dbReference type="EMBL" id="CM023480">
    <property type="protein sequence ID" value="KAH7970352.1"/>
    <property type="molecule type" value="Genomic_DNA"/>
</dbReference>
<gene>
    <name evidence="1" type="ORF">HPB49_004412</name>
</gene>
<sequence length="146" mass="16828">MGKQRLNHCYAPGCSTGYTRADATKKPSLFMAPADPERWSLWQRNLHRTDKELAEDCALYELHFEPQCVVRDYVHIINGEEVRLPRGKPTLSSDAVPTILPNAPAYLRKRVVPRRNMRNHKAEEINRPAKKVLFSSAGERQTRRAY</sequence>
<dbReference type="Proteomes" id="UP000821865">
    <property type="component" value="Chromosome 11"/>
</dbReference>
<protein>
    <submittedName>
        <fullName evidence="1">Uncharacterized protein</fullName>
    </submittedName>
</protein>
<accession>A0ACB8DIT2</accession>
<evidence type="ECO:0000313" key="2">
    <source>
        <dbReference type="Proteomes" id="UP000821865"/>
    </source>
</evidence>